<dbReference type="Proteomes" id="UP000002164">
    <property type="component" value="Chromosome"/>
</dbReference>
<sequence length="176" mass="20120">MGVFSMKEKIHFTILSNDSTDGDGGYGVGTLDLNNVTPIIIDCEKKHVFIDLEALHGRSIIEKKVRFSPDLAHASDDYNRYWIVWVALQVGENGPYYAGCTASEVRVAKEERRIKLGYKSLPEQVNYLDKALKGTFILSHVDPKSKKLLFQFLSEFNEQYWKHSPEELKHQLGEDL</sequence>
<gene>
    <name evidence="1" type="ordered locus">Bsph_1848</name>
</gene>
<evidence type="ECO:0000313" key="2">
    <source>
        <dbReference type="Proteomes" id="UP000002164"/>
    </source>
</evidence>
<evidence type="ECO:0000313" key="1">
    <source>
        <dbReference type="EMBL" id="ACA39442.1"/>
    </source>
</evidence>
<proteinExistence type="predicted"/>
<dbReference type="Pfam" id="PF08741">
    <property type="entry name" value="YwhD"/>
    <property type="match status" value="1"/>
</dbReference>
<organism evidence="1 2">
    <name type="scientific">Lysinibacillus sphaericus (strain C3-41)</name>
    <dbReference type="NCBI Taxonomy" id="444177"/>
    <lineage>
        <taxon>Bacteria</taxon>
        <taxon>Bacillati</taxon>
        <taxon>Bacillota</taxon>
        <taxon>Bacilli</taxon>
        <taxon>Bacillales</taxon>
        <taxon>Bacillaceae</taxon>
        <taxon>Lysinibacillus</taxon>
    </lineage>
</organism>
<dbReference type="EMBL" id="CP000817">
    <property type="protein sequence ID" value="ACA39442.1"/>
    <property type="molecule type" value="Genomic_DNA"/>
</dbReference>
<dbReference type="HOGENOM" id="CLU_133833_0_0_9"/>
<evidence type="ECO:0008006" key="3">
    <source>
        <dbReference type="Google" id="ProtNLM"/>
    </source>
</evidence>
<dbReference type="KEGG" id="lsp:Bsph_1848"/>
<protein>
    <recommendedName>
        <fullName evidence="3">YwhD</fullName>
    </recommendedName>
</protein>
<reference evidence="1 2" key="1">
    <citation type="journal article" date="2008" name="J. Bacteriol.">
        <title>Complete genome sequence of the mosquitocidal bacterium Bacillus sphaericus C3-41 and comparison with those of closely related Bacillus species.</title>
        <authorList>
            <person name="Hu X."/>
            <person name="Fan W."/>
            <person name="Han B."/>
            <person name="Liu H."/>
            <person name="Zheng D."/>
            <person name="Li Q."/>
            <person name="Dong W."/>
            <person name="Yan J."/>
            <person name="Gao M."/>
            <person name="Berry C."/>
            <person name="Yuan Z."/>
        </authorList>
    </citation>
    <scope>NUCLEOTIDE SEQUENCE [LARGE SCALE GENOMIC DNA]</scope>
    <source>
        <strain evidence="1 2">C3-41</strain>
    </source>
</reference>
<name>B1HSH1_LYSSC</name>
<dbReference type="AlphaFoldDB" id="B1HSH1"/>
<accession>B1HSH1</accession>
<dbReference type="EnsemblBacteria" id="ACA39442">
    <property type="protein sequence ID" value="ACA39442"/>
    <property type="gene ID" value="Bsph_1848"/>
</dbReference>
<dbReference type="InterPro" id="IPR014852">
    <property type="entry name" value="YwhD"/>
</dbReference>